<dbReference type="InterPro" id="IPR049083">
    <property type="entry name" value="TACO1_YebC_N"/>
</dbReference>
<comment type="subcellular location">
    <subcellularLocation>
        <location evidence="1">Mitochondrion</location>
    </subcellularLocation>
</comment>
<evidence type="ECO:0000259" key="4">
    <source>
        <dbReference type="Pfam" id="PF20772"/>
    </source>
</evidence>
<dbReference type="GO" id="GO:0005739">
    <property type="term" value="C:mitochondrion"/>
    <property type="evidence" value="ECO:0007669"/>
    <property type="project" value="UniProtKB-SubCell"/>
</dbReference>
<dbReference type="InterPro" id="IPR002876">
    <property type="entry name" value="Transcrip_reg_TACO1-like"/>
</dbReference>
<sequence length="272" mass="30500">MSALVRLLERNSFRSSFRYFSTTGISASGHSKWDNIKHKKAANDAARARVSFKMSSKITVLAKMGGSDLTKNLQLAYAIEKAKSLSIPKRVIENAVKRGTGEMKSSAKMETVTYEGLGPGGVAVVIEAITDNKNRTIGMIRPCFNKYGSNMTPTAYMFDRKGILIIDLKDADFDEEFDNMIELGCDDINQVSNENNENLVELVTDPKELGKVANQIKEDNKYTIKEMEFGYIPKDDMKVEISNPETKESFESFVQLLEDLDDVEKVYTNVEN</sequence>
<dbReference type="Gene3D" id="3.30.70.980">
    <property type="match status" value="2"/>
</dbReference>
<keyword evidence="7" id="KW-1185">Reference proteome</keyword>
<organism evidence="6 7">
    <name type="scientific">Dekkera bruxellensis</name>
    <name type="common">Brettanomyces custersii</name>
    <dbReference type="NCBI Taxonomy" id="5007"/>
    <lineage>
        <taxon>Eukaryota</taxon>
        <taxon>Fungi</taxon>
        <taxon>Dikarya</taxon>
        <taxon>Ascomycota</taxon>
        <taxon>Saccharomycotina</taxon>
        <taxon>Pichiomycetes</taxon>
        <taxon>Pichiales</taxon>
        <taxon>Pichiaceae</taxon>
        <taxon>Brettanomyces</taxon>
    </lineage>
</organism>
<evidence type="ECO:0000259" key="3">
    <source>
        <dbReference type="Pfam" id="PF01709"/>
    </source>
</evidence>
<feature type="domain" description="TACO1/YebC-like N-terminal" evidence="4">
    <location>
        <begin position="31"/>
        <end position="102"/>
    </location>
</feature>
<accession>A0A7D9H0Q6</accession>
<dbReference type="AlphaFoldDB" id="A0A7D9H0Q6"/>
<dbReference type="Gene3D" id="1.10.10.200">
    <property type="match status" value="1"/>
</dbReference>
<name>A0A7D9H0Q6_DEKBR</name>
<dbReference type="Proteomes" id="UP000478008">
    <property type="component" value="Unassembled WGS sequence"/>
</dbReference>
<evidence type="ECO:0000256" key="1">
    <source>
        <dbReference type="ARBA" id="ARBA00004173"/>
    </source>
</evidence>
<dbReference type="InterPro" id="IPR029072">
    <property type="entry name" value="YebC-like"/>
</dbReference>
<evidence type="ECO:0000313" key="6">
    <source>
        <dbReference type="EMBL" id="VUG16969.1"/>
    </source>
</evidence>
<evidence type="ECO:0000313" key="5">
    <source>
        <dbReference type="EMBL" id="KAF6015900.1"/>
    </source>
</evidence>
<proteinExistence type="inferred from homology"/>
<dbReference type="InterPro" id="IPR017856">
    <property type="entry name" value="Integrase-like_N"/>
</dbReference>
<dbReference type="PANTHER" id="PTHR12532">
    <property type="entry name" value="TRANSLATIONAL ACTIVATOR OF CYTOCHROME C OXIDASE 1"/>
    <property type="match status" value="1"/>
</dbReference>
<dbReference type="NCBIfam" id="NF009044">
    <property type="entry name" value="PRK12378.1"/>
    <property type="match status" value="1"/>
</dbReference>
<reference evidence="6 7" key="1">
    <citation type="submission" date="2019-07" db="EMBL/GenBank/DDBJ databases">
        <authorList>
            <person name="Friedrich A."/>
            <person name="Schacherer J."/>
        </authorList>
    </citation>
    <scope>NUCLEOTIDE SEQUENCE [LARGE SCALE GENOMIC DNA]</scope>
</reference>
<dbReference type="HAMAP" id="MF_00693">
    <property type="entry name" value="Transcrip_reg_TACO1"/>
    <property type="match status" value="1"/>
</dbReference>
<dbReference type="FunFam" id="1.10.10.200:FF:000002">
    <property type="entry name" value="Probable transcriptional regulatory protein CLM62_37755"/>
    <property type="match status" value="1"/>
</dbReference>
<reference evidence="5 8" key="2">
    <citation type="journal article" date="2020" name="Appl. Microbiol. Biotechnol.">
        <title>Targeted gene deletion in Brettanomyces bruxellensis with an expression-free CRISPR-Cas9 system.</title>
        <authorList>
            <person name="Varela C."/>
            <person name="Bartel C."/>
            <person name="Onetto C."/>
            <person name="Borneman A."/>
        </authorList>
    </citation>
    <scope>NUCLEOTIDE SEQUENCE [LARGE SCALE GENOMIC DNA]</scope>
    <source>
        <strain evidence="5 8">AWRI1613</strain>
    </source>
</reference>
<feature type="domain" description="TACO1/YebC-like second and third" evidence="3">
    <location>
        <begin position="109"/>
        <end position="270"/>
    </location>
</feature>
<dbReference type="EMBL" id="CABFWN010000001">
    <property type="protein sequence ID" value="VUG16969.1"/>
    <property type="molecule type" value="Genomic_DNA"/>
</dbReference>
<dbReference type="PANTHER" id="PTHR12532:SF0">
    <property type="entry name" value="TRANSLATIONAL ACTIVATOR OF CYTOCHROME C OXIDASE 1"/>
    <property type="match status" value="1"/>
</dbReference>
<protein>
    <submittedName>
        <fullName evidence="6">DEBR0S1_30240g1_1</fullName>
    </submittedName>
</protein>
<evidence type="ECO:0000313" key="7">
    <source>
        <dbReference type="Proteomes" id="UP000478008"/>
    </source>
</evidence>
<evidence type="ECO:0000313" key="8">
    <source>
        <dbReference type="Proteomes" id="UP000568158"/>
    </source>
</evidence>
<dbReference type="InterPro" id="IPR048300">
    <property type="entry name" value="TACO1_YebC-like_2nd/3rd_dom"/>
</dbReference>
<gene>
    <name evidence="6" type="ORF">DEBR0S1_30240G</name>
    <name evidence="5" type="ORF">HII12_000463</name>
</gene>
<comment type="similarity">
    <text evidence="2">Belongs to the TACO1 family.</text>
</comment>
<dbReference type="SUPFAM" id="SSF75625">
    <property type="entry name" value="YebC-like"/>
    <property type="match status" value="1"/>
</dbReference>
<dbReference type="Pfam" id="PF01709">
    <property type="entry name" value="Transcrip_reg"/>
    <property type="match status" value="1"/>
</dbReference>
<evidence type="ECO:0000256" key="2">
    <source>
        <dbReference type="ARBA" id="ARBA00008724"/>
    </source>
</evidence>
<dbReference type="InterPro" id="IPR026564">
    <property type="entry name" value="Transcrip_reg_TACO1-like_dom3"/>
</dbReference>
<dbReference type="EMBL" id="JABCYN010000005">
    <property type="protein sequence ID" value="KAF6015900.1"/>
    <property type="molecule type" value="Genomic_DNA"/>
</dbReference>
<dbReference type="Proteomes" id="UP000568158">
    <property type="component" value="Unassembled WGS sequence"/>
</dbReference>
<dbReference type="Pfam" id="PF20772">
    <property type="entry name" value="TACO1_YebC_N"/>
    <property type="match status" value="1"/>
</dbReference>